<dbReference type="InterPro" id="IPR056160">
    <property type="entry name" value="WD_LRWD1"/>
</dbReference>
<dbReference type="OrthoDB" id="7318948at2759"/>
<dbReference type="InterPro" id="IPR052489">
    <property type="entry name" value="LRWD1"/>
</dbReference>
<evidence type="ECO:0000256" key="4">
    <source>
        <dbReference type="ARBA" id="ARBA00022614"/>
    </source>
</evidence>
<dbReference type="GO" id="GO:0005694">
    <property type="term" value="C:chromosome"/>
    <property type="evidence" value="ECO:0007669"/>
    <property type="project" value="UniProtKB-SubCell"/>
</dbReference>
<dbReference type="GO" id="GO:0005813">
    <property type="term" value="C:centrosome"/>
    <property type="evidence" value="ECO:0007669"/>
    <property type="project" value="UniProtKB-SubCell"/>
</dbReference>
<evidence type="ECO:0000256" key="3">
    <source>
        <dbReference type="ARBA" id="ARBA00022454"/>
    </source>
</evidence>
<sequence>MSQDGETTVLTEQLILHKAARKHVDCVKSLNLEGEKLITIDAKIMATMPKLTRLDLSHNKLTELDFKAENLTYLDVSNNIIPSLEALHLENFPALTTLIILGNPKLASVIKKDAKKYNPTIENFNGYEQRTDNGSCVVCGLDSPDDKILMCDGCDDFYHIWCGDVVLDAIPEADWLCPYCVFVSNDEKRRLAEVKSRAASATPLAIDSFKHGLKMEALLRIHSDPKGKNKERDDGTEVWACAFHPHVEDQRIADNVVASCGGHTLCVTNIATISVLFKLSDVGDQLTALTWLQDGRSANLGYKSSAGLHVLAVAGKSGNVRLVDPWTRKAFDLLTGNGEKVVCLEAHPDKKNWLIVGGENQIDLWQIGAPAIPGESEAMESVRLCRIMLPQKVYTVCMPPFERMSQTSTFIIVGGDEGYLAKWRIDDNDQGGRPAKRSKLSPSDSDDRFSSSEVYLYAEDSVHRACPIDQILYVKNNHVASKSAHDGRIVLWDHVVATDARAVKKRDHIHGILNHSLSHKFFYKAAVTDDGSTLISGDMDGKLKIYDMASKLRPYLAIPPCQVLQYDNPGLRMPLRCIAISPSEKYVCGVTGSNMLAVWVRNVDLE</sequence>
<gene>
    <name evidence="10" type="ORF">SARC_02165</name>
</gene>
<keyword evidence="5" id="KW-0479">Metal-binding</keyword>
<evidence type="ECO:0000256" key="1">
    <source>
        <dbReference type="ARBA" id="ARBA00004286"/>
    </source>
</evidence>
<dbReference type="STRING" id="667725.A0A0L0G9R4"/>
<dbReference type="InterPro" id="IPR011011">
    <property type="entry name" value="Znf_FYVE_PHD"/>
</dbReference>
<dbReference type="GO" id="GO:0008270">
    <property type="term" value="F:zinc ion binding"/>
    <property type="evidence" value="ECO:0007669"/>
    <property type="project" value="UniProtKB-KW"/>
</dbReference>
<comment type="subcellular location">
    <subcellularLocation>
        <location evidence="1">Chromosome</location>
    </subcellularLocation>
    <subcellularLocation>
        <location evidence="2">Cytoplasm</location>
        <location evidence="2">Cytoskeleton</location>
        <location evidence="2">Microtubule organizing center</location>
        <location evidence="2">Centrosome</location>
    </subcellularLocation>
</comment>
<dbReference type="AlphaFoldDB" id="A0A0L0G9R4"/>
<dbReference type="Gene3D" id="2.130.10.10">
    <property type="entry name" value="YVTN repeat-like/Quinoprotein amine dehydrogenase"/>
    <property type="match status" value="1"/>
</dbReference>
<evidence type="ECO:0000256" key="2">
    <source>
        <dbReference type="ARBA" id="ARBA00004300"/>
    </source>
</evidence>
<keyword evidence="6 8" id="KW-0863">Zinc-finger</keyword>
<organism evidence="10 11">
    <name type="scientific">Sphaeroforma arctica JP610</name>
    <dbReference type="NCBI Taxonomy" id="667725"/>
    <lineage>
        <taxon>Eukaryota</taxon>
        <taxon>Ichthyosporea</taxon>
        <taxon>Ichthyophonida</taxon>
        <taxon>Sphaeroforma</taxon>
    </lineage>
</organism>
<dbReference type="Pfam" id="PF23215">
    <property type="entry name" value="WD_LRWD1"/>
    <property type="match status" value="1"/>
</dbReference>
<reference evidence="10 11" key="1">
    <citation type="submission" date="2011-02" db="EMBL/GenBank/DDBJ databases">
        <title>The Genome Sequence of Sphaeroforma arctica JP610.</title>
        <authorList>
            <consortium name="The Broad Institute Genome Sequencing Platform"/>
            <person name="Russ C."/>
            <person name="Cuomo C."/>
            <person name="Young S.K."/>
            <person name="Zeng Q."/>
            <person name="Gargeya S."/>
            <person name="Alvarado L."/>
            <person name="Berlin A."/>
            <person name="Chapman S.B."/>
            <person name="Chen Z."/>
            <person name="Freedman E."/>
            <person name="Gellesch M."/>
            <person name="Goldberg J."/>
            <person name="Griggs A."/>
            <person name="Gujja S."/>
            <person name="Heilman E."/>
            <person name="Heiman D."/>
            <person name="Howarth C."/>
            <person name="Mehta T."/>
            <person name="Neiman D."/>
            <person name="Pearson M."/>
            <person name="Roberts A."/>
            <person name="Saif S."/>
            <person name="Shea T."/>
            <person name="Shenoy N."/>
            <person name="Sisk P."/>
            <person name="Stolte C."/>
            <person name="Sykes S."/>
            <person name="White J."/>
            <person name="Yandava C."/>
            <person name="Burger G."/>
            <person name="Gray M.W."/>
            <person name="Holland P.W.H."/>
            <person name="King N."/>
            <person name="Lang F.B.F."/>
            <person name="Roger A.J."/>
            <person name="Ruiz-Trillo I."/>
            <person name="Haas B."/>
            <person name="Nusbaum C."/>
            <person name="Birren B."/>
        </authorList>
    </citation>
    <scope>NUCLEOTIDE SEQUENCE [LARGE SCALE GENOMIC DNA]</scope>
    <source>
        <strain evidence="10 11">JP610</strain>
    </source>
</reference>
<dbReference type="PROSITE" id="PS50016">
    <property type="entry name" value="ZF_PHD_2"/>
    <property type="match status" value="1"/>
</dbReference>
<dbReference type="PANTHER" id="PTHR24370">
    <property type="entry name" value="OPTICIN"/>
    <property type="match status" value="1"/>
</dbReference>
<dbReference type="Gene3D" id="3.80.10.10">
    <property type="entry name" value="Ribonuclease Inhibitor"/>
    <property type="match status" value="1"/>
</dbReference>
<evidence type="ECO:0000256" key="8">
    <source>
        <dbReference type="PROSITE-ProRule" id="PRU00146"/>
    </source>
</evidence>
<name>A0A0L0G9R4_9EUKA</name>
<dbReference type="InterPro" id="IPR036322">
    <property type="entry name" value="WD40_repeat_dom_sf"/>
</dbReference>
<keyword evidence="3" id="KW-0158">Chromosome</keyword>
<dbReference type="SUPFAM" id="SSF50978">
    <property type="entry name" value="WD40 repeat-like"/>
    <property type="match status" value="1"/>
</dbReference>
<evidence type="ECO:0000256" key="5">
    <source>
        <dbReference type="ARBA" id="ARBA00022723"/>
    </source>
</evidence>
<dbReference type="SUPFAM" id="SSF52058">
    <property type="entry name" value="L domain-like"/>
    <property type="match status" value="1"/>
</dbReference>
<proteinExistence type="predicted"/>
<evidence type="ECO:0000313" key="10">
    <source>
        <dbReference type="EMBL" id="KNC85644.1"/>
    </source>
</evidence>
<dbReference type="SUPFAM" id="SSF57903">
    <property type="entry name" value="FYVE/PHD zinc finger"/>
    <property type="match status" value="1"/>
</dbReference>
<dbReference type="Pfam" id="PF00628">
    <property type="entry name" value="PHD"/>
    <property type="match status" value="1"/>
</dbReference>
<dbReference type="InterPro" id="IPR013083">
    <property type="entry name" value="Znf_RING/FYVE/PHD"/>
</dbReference>
<dbReference type="Proteomes" id="UP000054560">
    <property type="component" value="Unassembled WGS sequence"/>
</dbReference>
<dbReference type="PROSITE" id="PS51450">
    <property type="entry name" value="LRR"/>
    <property type="match status" value="2"/>
</dbReference>
<protein>
    <recommendedName>
        <fullName evidence="9">PHD-type domain-containing protein</fullName>
    </recommendedName>
</protein>
<evidence type="ECO:0000256" key="7">
    <source>
        <dbReference type="ARBA" id="ARBA00022833"/>
    </source>
</evidence>
<dbReference type="PANTHER" id="PTHR24370:SF10">
    <property type="entry name" value="LEUCINE-RICH REPEAT AND WD REPEAT-CONTAINING PROTEIN 1"/>
    <property type="match status" value="1"/>
</dbReference>
<dbReference type="GeneID" id="25902669"/>
<dbReference type="InterPro" id="IPR019787">
    <property type="entry name" value="Znf_PHD-finger"/>
</dbReference>
<dbReference type="InterPro" id="IPR001611">
    <property type="entry name" value="Leu-rich_rpt"/>
</dbReference>
<dbReference type="InterPro" id="IPR001965">
    <property type="entry name" value="Znf_PHD"/>
</dbReference>
<dbReference type="RefSeq" id="XP_014159546.1">
    <property type="nucleotide sequence ID" value="XM_014304071.1"/>
</dbReference>
<dbReference type="InterPro" id="IPR001680">
    <property type="entry name" value="WD40_rpt"/>
</dbReference>
<dbReference type="Gene3D" id="3.30.40.10">
    <property type="entry name" value="Zinc/RING finger domain, C3HC4 (zinc finger)"/>
    <property type="match status" value="1"/>
</dbReference>
<keyword evidence="4" id="KW-0433">Leucine-rich repeat</keyword>
<dbReference type="InterPro" id="IPR032675">
    <property type="entry name" value="LRR_dom_sf"/>
</dbReference>
<accession>A0A0L0G9R4</accession>
<dbReference type="eggNOG" id="KOG0825">
    <property type="taxonomic scope" value="Eukaryota"/>
</dbReference>
<dbReference type="InterPro" id="IPR019786">
    <property type="entry name" value="Zinc_finger_PHD-type_CS"/>
</dbReference>
<dbReference type="PROSITE" id="PS01359">
    <property type="entry name" value="ZF_PHD_1"/>
    <property type="match status" value="1"/>
</dbReference>
<evidence type="ECO:0000256" key="6">
    <source>
        <dbReference type="ARBA" id="ARBA00022771"/>
    </source>
</evidence>
<evidence type="ECO:0000313" key="11">
    <source>
        <dbReference type="Proteomes" id="UP000054560"/>
    </source>
</evidence>
<dbReference type="EMBL" id="KQ241691">
    <property type="protein sequence ID" value="KNC85644.1"/>
    <property type="molecule type" value="Genomic_DNA"/>
</dbReference>
<feature type="domain" description="PHD-type" evidence="9">
    <location>
        <begin position="133"/>
        <end position="183"/>
    </location>
</feature>
<dbReference type="SMART" id="SM00249">
    <property type="entry name" value="PHD"/>
    <property type="match status" value="1"/>
</dbReference>
<keyword evidence="7" id="KW-0862">Zinc</keyword>
<dbReference type="InterPro" id="IPR015943">
    <property type="entry name" value="WD40/YVTN_repeat-like_dom_sf"/>
</dbReference>
<keyword evidence="11" id="KW-1185">Reference proteome</keyword>
<evidence type="ECO:0000259" key="9">
    <source>
        <dbReference type="PROSITE" id="PS50016"/>
    </source>
</evidence>
<dbReference type="SMART" id="SM00320">
    <property type="entry name" value="WD40"/>
    <property type="match status" value="6"/>
</dbReference>